<proteinExistence type="predicted"/>
<dbReference type="EMBL" id="BAAARV010000054">
    <property type="protein sequence ID" value="GAA2362269.1"/>
    <property type="molecule type" value="Genomic_DNA"/>
</dbReference>
<accession>A0ABN3GVL0</accession>
<comment type="caution">
    <text evidence="1">The sequence shown here is derived from an EMBL/GenBank/DDBJ whole genome shotgun (WGS) entry which is preliminary data.</text>
</comment>
<dbReference type="RefSeq" id="WP_344615738.1">
    <property type="nucleotide sequence ID" value="NZ_BAAARV010000054.1"/>
</dbReference>
<protein>
    <recommendedName>
        <fullName evidence="3">SnoaL-like domain-containing protein</fullName>
    </recommendedName>
</protein>
<dbReference type="Proteomes" id="UP001501444">
    <property type="component" value="Unassembled WGS sequence"/>
</dbReference>
<reference evidence="1 2" key="1">
    <citation type="journal article" date="2019" name="Int. J. Syst. Evol. Microbiol.">
        <title>The Global Catalogue of Microorganisms (GCM) 10K type strain sequencing project: providing services to taxonomists for standard genome sequencing and annotation.</title>
        <authorList>
            <consortium name="The Broad Institute Genomics Platform"/>
            <consortium name="The Broad Institute Genome Sequencing Center for Infectious Disease"/>
            <person name="Wu L."/>
            <person name="Ma J."/>
        </authorList>
    </citation>
    <scope>NUCLEOTIDE SEQUENCE [LARGE SCALE GENOMIC DNA]</scope>
    <source>
        <strain evidence="1 2">JCM 3272</strain>
    </source>
</reference>
<gene>
    <name evidence="1" type="ORF">GCM10010170_058270</name>
</gene>
<evidence type="ECO:0008006" key="3">
    <source>
        <dbReference type="Google" id="ProtNLM"/>
    </source>
</evidence>
<organism evidence="1 2">
    <name type="scientific">Dactylosporangium salmoneum</name>
    <dbReference type="NCBI Taxonomy" id="53361"/>
    <lineage>
        <taxon>Bacteria</taxon>
        <taxon>Bacillati</taxon>
        <taxon>Actinomycetota</taxon>
        <taxon>Actinomycetes</taxon>
        <taxon>Micromonosporales</taxon>
        <taxon>Micromonosporaceae</taxon>
        <taxon>Dactylosporangium</taxon>
    </lineage>
</organism>
<keyword evidence="2" id="KW-1185">Reference proteome</keyword>
<evidence type="ECO:0000313" key="1">
    <source>
        <dbReference type="EMBL" id="GAA2362269.1"/>
    </source>
</evidence>
<name>A0ABN3GVL0_9ACTN</name>
<evidence type="ECO:0000313" key="2">
    <source>
        <dbReference type="Proteomes" id="UP001501444"/>
    </source>
</evidence>
<sequence>MDQRTLDRVTRYVVALAEFDRNARAAMCGDVSNEESAVRVYLEHHLHEPDLIRPVLGLASGSVVSVDAFVGALRLRAVAFYSGTEISEHEAMFDYSIDPDGTQYLLAVRFDTHGRVDRIDIES</sequence>